<feature type="compositionally biased region" description="Polar residues" evidence="1">
    <location>
        <begin position="24"/>
        <end position="40"/>
    </location>
</feature>
<gene>
    <name evidence="3" type="ORF">N0V93_007565</name>
</gene>
<feature type="region of interest" description="Disordered" evidence="1">
    <location>
        <begin position="18"/>
        <end position="40"/>
    </location>
</feature>
<dbReference type="InterPro" id="IPR036908">
    <property type="entry name" value="RlpA-like_sf"/>
</dbReference>
<comment type="caution">
    <text evidence="3">The sequence shown here is derived from an EMBL/GenBank/DDBJ whole genome shotgun (WGS) entry which is preliminary data.</text>
</comment>
<sequence>MLFLFSAVLALAGVSCARSGPTRRASSSGSGTYSVTPHTSYSSSVGVLGCKIDYNRVAYWPMEVDCDSMCIKLTNNGNSLTVLHVDTSGGAYDISYDAWSQLNCGVPGSAQTCVGGGVNMQYEWVDMSQCSDILNGTGKLPFAAANSMNQISSCLSSGDNWTADNYELYNIATPTCTYGYDEKCTLNYPAENNPVCPNQLGAQPALTSDPVYNINFPNTGMAPVSLAT</sequence>
<feature type="chain" id="PRO_5040760374" evidence="2">
    <location>
        <begin position="20"/>
        <end position="228"/>
    </location>
</feature>
<protein>
    <submittedName>
        <fullName evidence="3">Uncharacterized protein</fullName>
    </submittedName>
</protein>
<name>A0A9W8YRT6_9PEZI</name>
<dbReference type="PANTHER" id="PTHR38850">
    <property type="entry name" value="CERATO-PLATANIN"/>
    <property type="match status" value="1"/>
</dbReference>
<dbReference type="OrthoDB" id="5370830at2759"/>
<evidence type="ECO:0000313" key="3">
    <source>
        <dbReference type="EMBL" id="KAJ4390092.1"/>
    </source>
</evidence>
<proteinExistence type="predicted"/>
<evidence type="ECO:0000256" key="2">
    <source>
        <dbReference type="SAM" id="SignalP"/>
    </source>
</evidence>
<dbReference type="PANTHER" id="PTHR38850:SF2">
    <property type="entry name" value="CERATO-PLATANIN"/>
    <property type="match status" value="1"/>
</dbReference>
<reference evidence="3" key="1">
    <citation type="submission" date="2022-10" db="EMBL/GenBank/DDBJ databases">
        <title>Tapping the CABI collections for fungal endophytes: first genome assemblies for Collariella, Neodidymelliopsis, Ascochyta clinopodiicola, Didymella pomorum, Didymosphaeria variabile, Neocosmospora piperis and Neocucurbitaria cava.</title>
        <authorList>
            <person name="Hill R."/>
        </authorList>
    </citation>
    <scope>NUCLEOTIDE SEQUENCE</scope>
    <source>
        <strain evidence="3">IMI 355082</strain>
    </source>
</reference>
<accession>A0A9W8YRT6</accession>
<dbReference type="Proteomes" id="UP001140453">
    <property type="component" value="Unassembled WGS sequence"/>
</dbReference>
<evidence type="ECO:0000313" key="4">
    <source>
        <dbReference type="Proteomes" id="UP001140453"/>
    </source>
</evidence>
<evidence type="ECO:0000256" key="1">
    <source>
        <dbReference type="SAM" id="MobiDB-lite"/>
    </source>
</evidence>
<dbReference type="AlphaFoldDB" id="A0A9W8YRT6"/>
<feature type="signal peptide" evidence="2">
    <location>
        <begin position="1"/>
        <end position="19"/>
    </location>
</feature>
<organism evidence="3 4">
    <name type="scientific">Gnomoniopsis smithogilvyi</name>
    <dbReference type="NCBI Taxonomy" id="1191159"/>
    <lineage>
        <taxon>Eukaryota</taxon>
        <taxon>Fungi</taxon>
        <taxon>Dikarya</taxon>
        <taxon>Ascomycota</taxon>
        <taxon>Pezizomycotina</taxon>
        <taxon>Sordariomycetes</taxon>
        <taxon>Sordariomycetidae</taxon>
        <taxon>Diaporthales</taxon>
        <taxon>Gnomoniaceae</taxon>
        <taxon>Gnomoniopsis</taxon>
    </lineage>
</organism>
<dbReference type="EMBL" id="JAPEVB010000004">
    <property type="protein sequence ID" value="KAJ4390092.1"/>
    <property type="molecule type" value="Genomic_DNA"/>
</dbReference>
<dbReference type="Gene3D" id="2.40.40.10">
    <property type="entry name" value="RlpA-like domain"/>
    <property type="match status" value="1"/>
</dbReference>
<keyword evidence="2" id="KW-0732">Signal</keyword>
<keyword evidence="4" id="KW-1185">Reference proteome</keyword>